<organism evidence="2 3">
    <name type="scientific">Solanum commersonii</name>
    <name type="common">Commerson's wild potato</name>
    <name type="synonym">Commerson's nightshade</name>
    <dbReference type="NCBI Taxonomy" id="4109"/>
    <lineage>
        <taxon>Eukaryota</taxon>
        <taxon>Viridiplantae</taxon>
        <taxon>Streptophyta</taxon>
        <taxon>Embryophyta</taxon>
        <taxon>Tracheophyta</taxon>
        <taxon>Spermatophyta</taxon>
        <taxon>Magnoliopsida</taxon>
        <taxon>eudicotyledons</taxon>
        <taxon>Gunneridae</taxon>
        <taxon>Pentapetalae</taxon>
        <taxon>asterids</taxon>
        <taxon>lamiids</taxon>
        <taxon>Solanales</taxon>
        <taxon>Solanaceae</taxon>
        <taxon>Solanoideae</taxon>
        <taxon>Solaneae</taxon>
        <taxon>Solanum</taxon>
    </lineage>
</organism>
<dbReference type="EMBL" id="JACXVP010000012">
    <property type="protein sequence ID" value="KAG5569966.1"/>
    <property type="molecule type" value="Genomic_DNA"/>
</dbReference>
<feature type="compositionally biased region" description="Basic residues" evidence="1">
    <location>
        <begin position="135"/>
        <end position="145"/>
    </location>
</feature>
<comment type="caution">
    <text evidence="2">The sequence shown here is derived from an EMBL/GenBank/DDBJ whole genome shotgun (WGS) entry which is preliminary data.</text>
</comment>
<feature type="compositionally biased region" description="Basic and acidic residues" evidence="1">
    <location>
        <begin position="146"/>
        <end position="164"/>
    </location>
</feature>
<dbReference type="AlphaFoldDB" id="A0A9J5W4C9"/>
<feature type="region of interest" description="Disordered" evidence="1">
    <location>
        <begin position="263"/>
        <end position="285"/>
    </location>
</feature>
<protein>
    <submittedName>
        <fullName evidence="2">Uncharacterized protein</fullName>
    </submittedName>
</protein>
<name>A0A9J5W4C9_SOLCO</name>
<feature type="compositionally biased region" description="Low complexity" evidence="1">
    <location>
        <begin position="49"/>
        <end position="64"/>
    </location>
</feature>
<gene>
    <name evidence="2" type="ORF">H5410_059732</name>
</gene>
<feature type="compositionally biased region" description="Basic and acidic residues" evidence="1">
    <location>
        <begin position="124"/>
        <end position="134"/>
    </location>
</feature>
<evidence type="ECO:0000256" key="1">
    <source>
        <dbReference type="SAM" id="MobiDB-lite"/>
    </source>
</evidence>
<keyword evidence="3" id="KW-1185">Reference proteome</keyword>
<accession>A0A9J5W4C9</accession>
<feature type="region of interest" description="Disordered" evidence="1">
    <location>
        <begin position="319"/>
        <end position="388"/>
    </location>
</feature>
<dbReference type="Proteomes" id="UP000824120">
    <property type="component" value="Chromosome 12"/>
</dbReference>
<evidence type="ECO:0000313" key="3">
    <source>
        <dbReference type="Proteomes" id="UP000824120"/>
    </source>
</evidence>
<proteinExistence type="predicted"/>
<feature type="compositionally biased region" description="Basic and acidic residues" evidence="1">
    <location>
        <begin position="275"/>
        <end position="285"/>
    </location>
</feature>
<evidence type="ECO:0000313" key="2">
    <source>
        <dbReference type="EMBL" id="KAG5569966.1"/>
    </source>
</evidence>
<feature type="region of interest" description="Disordered" evidence="1">
    <location>
        <begin position="15"/>
        <end position="185"/>
    </location>
</feature>
<reference evidence="2 3" key="1">
    <citation type="submission" date="2020-09" db="EMBL/GenBank/DDBJ databases">
        <title>De no assembly of potato wild relative species, Solanum commersonii.</title>
        <authorList>
            <person name="Cho K."/>
        </authorList>
    </citation>
    <scope>NUCLEOTIDE SEQUENCE [LARGE SCALE GENOMIC DNA]</scope>
    <source>
        <strain evidence="2">LZ3.2</strain>
        <tissue evidence="2">Leaf</tissue>
    </source>
</reference>
<sequence>MLSSPYLKVLIPPSLEYGESGVGEGASQNSGPNASFDVELEPTHESQENANHAPAPANSNTSSHVHSFTTSNIPLFIHQTPTPIHPSTDPTFDPVHPDSISDPVHPSNEQDSDRELLNGGFNRSDVDEVRSFRKEKSKRKRRKKGERALLPDHVKLGTKKKDEAASFETNPDAFSDDEEEVQQRERVKPKRRKKVNRVVFDVSSQKIVWELGLVFESVNEFRSNVTKYVVAEYVAIEMCINEPTMVLQDNTAKSMKCSIEWNSDTGYEPAKKRKQEQGETSKTEKLSKKGVEMLCNTCHNKGHNKRKCPFGAPASSTNFIAGPSSRPPSGPSSSPRATPVAATPTSIQIAGPAGPRATPDVAPTSTQTAGPKATPNAPTEKRRGRSKGSTEKFVAFFLGSVASRIRMVGMGVLHTKSGATIINPGMPSERFRNVKSSTFVTRDLGHKPTCGVKWKRKQAMTSSQLKEMRGENKLRLGLRLLILAKRALMLTTSNAI</sequence>